<dbReference type="EMBL" id="CM047589">
    <property type="protein sequence ID" value="KAI9920294.1"/>
    <property type="molecule type" value="Genomic_DNA"/>
</dbReference>
<accession>A0ACC0WNF5</accession>
<gene>
    <name evidence="1" type="ORF">PsorP6_016006</name>
</gene>
<dbReference type="Proteomes" id="UP001163321">
    <property type="component" value="Chromosome 10"/>
</dbReference>
<comment type="caution">
    <text evidence="1">The sequence shown here is derived from an EMBL/GenBank/DDBJ whole genome shotgun (WGS) entry which is preliminary data.</text>
</comment>
<sequence length="128" mass="14923">MDDCPGQHHHHRVGGLVLHLRLRVKKASTWPSPRRRYTLLRARSSDSETTNQTEWVRANSTRGRNAFTLETKWHHCKEQLKNARHELDGPSVSASRPPKNAPSWRDDHQRPKVVSVLRVGENRRNNRD</sequence>
<evidence type="ECO:0000313" key="1">
    <source>
        <dbReference type="EMBL" id="KAI9920294.1"/>
    </source>
</evidence>
<proteinExistence type="predicted"/>
<name>A0ACC0WNF5_9STRA</name>
<protein>
    <submittedName>
        <fullName evidence="1">Uncharacterized protein</fullName>
    </submittedName>
</protein>
<evidence type="ECO:0000313" key="2">
    <source>
        <dbReference type="Proteomes" id="UP001163321"/>
    </source>
</evidence>
<keyword evidence="2" id="KW-1185">Reference proteome</keyword>
<reference evidence="1 2" key="1">
    <citation type="journal article" date="2022" name="bioRxiv">
        <title>The genome of the oomycete Peronosclerospora sorghi, a cosmopolitan pathogen of maize and sorghum, is inflated with dispersed pseudogenes.</title>
        <authorList>
            <person name="Fletcher K."/>
            <person name="Martin F."/>
            <person name="Isakeit T."/>
            <person name="Cavanaugh K."/>
            <person name="Magill C."/>
            <person name="Michelmore R."/>
        </authorList>
    </citation>
    <scope>NUCLEOTIDE SEQUENCE [LARGE SCALE GENOMIC DNA]</scope>
    <source>
        <strain evidence="1">P6</strain>
    </source>
</reference>
<organism evidence="1 2">
    <name type="scientific">Peronosclerospora sorghi</name>
    <dbReference type="NCBI Taxonomy" id="230839"/>
    <lineage>
        <taxon>Eukaryota</taxon>
        <taxon>Sar</taxon>
        <taxon>Stramenopiles</taxon>
        <taxon>Oomycota</taxon>
        <taxon>Peronosporomycetes</taxon>
        <taxon>Peronosporales</taxon>
        <taxon>Peronosporaceae</taxon>
        <taxon>Peronosclerospora</taxon>
    </lineage>
</organism>